<reference evidence="1 4" key="1">
    <citation type="submission" date="2021-07" db="EMBL/GenBank/DDBJ databases">
        <title>Whole genome sequencing of carbapenem-resistant Pseudomonas spp. isolated in Japan.</title>
        <authorList>
            <person name="Suzuki M."/>
            <person name="Maehana S."/>
            <person name="Kitasato H."/>
        </authorList>
    </citation>
    <scope>NUCLEOTIDE SEQUENCE</scope>
    <source>
        <strain evidence="1">KAM435</strain>
        <strain evidence="2 4">KAM436</strain>
    </source>
</reference>
<evidence type="ECO:0000313" key="2">
    <source>
        <dbReference type="EMBL" id="GIZ94033.1"/>
    </source>
</evidence>
<dbReference type="Proteomes" id="UP000887228">
    <property type="component" value="Unassembled WGS sequence"/>
</dbReference>
<dbReference type="AlphaFoldDB" id="A0AA37CGG1"/>
<dbReference type="EMBL" id="BPMS01000014">
    <property type="protein sequence ID" value="GIZ89708.1"/>
    <property type="molecule type" value="Genomic_DNA"/>
</dbReference>
<protein>
    <submittedName>
        <fullName evidence="1">Uncharacterized protein</fullName>
    </submittedName>
</protein>
<dbReference type="RefSeq" id="WP_203791000.1">
    <property type="nucleotide sequence ID" value="NZ_AP024354.1"/>
</dbReference>
<dbReference type="Proteomes" id="UP000887212">
    <property type="component" value="Unassembled WGS sequence"/>
</dbReference>
<evidence type="ECO:0000313" key="1">
    <source>
        <dbReference type="EMBL" id="GIZ89708.1"/>
    </source>
</evidence>
<comment type="caution">
    <text evidence="1">The sequence shown here is derived from an EMBL/GenBank/DDBJ whole genome shotgun (WGS) entry which is preliminary data.</text>
</comment>
<evidence type="ECO:0000313" key="4">
    <source>
        <dbReference type="Proteomes" id="UP000887228"/>
    </source>
</evidence>
<sequence>MDISIQKVNSANSELWLVTAGTIQAHFSDQESAIEFATKLKERVESPHELPPEAIERMAKELGAATEEEAV</sequence>
<organism evidence="1 3">
    <name type="scientific">Aquipseudomonas alcaligenes</name>
    <name type="common">Pseudomonas alcaligenes</name>
    <dbReference type="NCBI Taxonomy" id="43263"/>
    <lineage>
        <taxon>Bacteria</taxon>
        <taxon>Pseudomonadati</taxon>
        <taxon>Pseudomonadota</taxon>
        <taxon>Gammaproteobacteria</taxon>
        <taxon>Pseudomonadales</taxon>
        <taxon>Pseudomonadaceae</taxon>
        <taxon>Aquipseudomonas</taxon>
    </lineage>
</organism>
<proteinExistence type="predicted"/>
<evidence type="ECO:0000313" key="3">
    <source>
        <dbReference type="Proteomes" id="UP000887212"/>
    </source>
</evidence>
<accession>A0AA37CGG1</accession>
<gene>
    <name evidence="1" type="ORF">KAM435_30350</name>
    <name evidence="2" type="ORF">KAM436_30010</name>
</gene>
<name>A0AA37CGG1_AQUAC</name>
<dbReference type="EMBL" id="BPMT01000013">
    <property type="protein sequence ID" value="GIZ94033.1"/>
    <property type="molecule type" value="Genomic_DNA"/>
</dbReference>